<evidence type="ECO:0000313" key="1">
    <source>
        <dbReference type="EMBL" id="KAF2477617.1"/>
    </source>
</evidence>
<protein>
    <submittedName>
        <fullName evidence="1">Isochorismatase hydrolase</fullName>
    </submittedName>
</protein>
<accession>A0ACB6RES1</accession>
<dbReference type="EMBL" id="MU003492">
    <property type="protein sequence ID" value="KAF2477617.1"/>
    <property type="molecule type" value="Genomic_DNA"/>
</dbReference>
<evidence type="ECO:0000313" key="2">
    <source>
        <dbReference type="Proteomes" id="UP000799755"/>
    </source>
</evidence>
<gene>
    <name evidence="1" type="ORF">BDR25DRAFT_207606</name>
</gene>
<proteinExistence type="predicted"/>
<keyword evidence="1" id="KW-0378">Hydrolase</keyword>
<comment type="caution">
    <text evidence="1">The sequence shown here is derived from an EMBL/GenBank/DDBJ whole genome shotgun (WGS) entry which is preliminary data.</text>
</comment>
<name>A0ACB6RES1_9PLEO</name>
<sequence length="285" mass="31150">MCGSVCHPPPPRPLSDCVCAASCFVACLCSLLPPELHSTQYPSKETTQWHSDGSVGSSLAPARHCNARSQLDSKPRPLVRNHPPPKPEHVCSRFASICDLQEKFRPAIHEFPRVIATTQKMLKASQILNIPVFATTQNKARLGETCPELGLDVPGGVQTVVHADKTLFSMLTPEVRQGIARLNSQLSCVIVGIESHICVTQTALDLLHDGHKVYILADGVSSCNKEEIPIALERLRQEGAVVTTSESWMYECVGDAGINEFRQIIGVVKESHQSTKEVLQTLCKI</sequence>
<keyword evidence="2" id="KW-1185">Reference proteome</keyword>
<dbReference type="Proteomes" id="UP000799755">
    <property type="component" value="Unassembled WGS sequence"/>
</dbReference>
<reference evidence="1" key="1">
    <citation type="journal article" date="2020" name="Stud. Mycol.">
        <title>101 Dothideomycetes genomes: a test case for predicting lifestyles and emergence of pathogens.</title>
        <authorList>
            <person name="Haridas S."/>
            <person name="Albert R."/>
            <person name="Binder M."/>
            <person name="Bloem J."/>
            <person name="Labutti K."/>
            <person name="Salamov A."/>
            <person name="Andreopoulos B."/>
            <person name="Baker S."/>
            <person name="Barry K."/>
            <person name="Bills G."/>
            <person name="Bluhm B."/>
            <person name="Cannon C."/>
            <person name="Castanera R."/>
            <person name="Culley D."/>
            <person name="Daum C."/>
            <person name="Ezra D."/>
            <person name="Gonzalez J."/>
            <person name="Henrissat B."/>
            <person name="Kuo A."/>
            <person name="Liang C."/>
            <person name="Lipzen A."/>
            <person name="Lutzoni F."/>
            <person name="Magnuson J."/>
            <person name="Mondo S."/>
            <person name="Nolan M."/>
            <person name="Ohm R."/>
            <person name="Pangilinan J."/>
            <person name="Park H.-J."/>
            <person name="Ramirez L."/>
            <person name="Alfaro M."/>
            <person name="Sun H."/>
            <person name="Tritt A."/>
            <person name="Yoshinaga Y."/>
            <person name="Zwiers L.-H."/>
            <person name="Turgeon B."/>
            <person name="Goodwin S."/>
            <person name="Spatafora J."/>
            <person name="Crous P."/>
            <person name="Grigoriev I."/>
        </authorList>
    </citation>
    <scope>NUCLEOTIDE SEQUENCE</scope>
    <source>
        <strain evidence="1">ATCC 200398</strain>
    </source>
</reference>
<organism evidence="1 2">
    <name type="scientific">Lindgomyces ingoldianus</name>
    <dbReference type="NCBI Taxonomy" id="673940"/>
    <lineage>
        <taxon>Eukaryota</taxon>
        <taxon>Fungi</taxon>
        <taxon>Dikarya</taxon>
        <taxon>Ascomycota</taxon>
        <taxon>Pezizomycotina</taxon>
        <taxon>Dothideomycetes</taxon>
        <taxon>Pleosporomycetidae</taxon>
        <taxon>Pleosporales</taxon>
        <taxon>Lindgomycetaceae</taxon>
        <taxon>Lindgomyces</taxon>
    </lineage>
</organism>